<name>A0A4R3T745_9FIRM</name>
<dbReference type="Gene3D" id="1.10.1790.10">
    <property type="entry name" value="PRD domain"/>
    <property type="match status" value="2"/>
</dbReference>
<dbReference type="InterPro" id="IPR050661">
    <property type="entry name" value="BglG_antiterminators"/>
</dbReference>
<dbReference type="PANTHER" id="PTHR30185:SF12">
    <property type="entry name" value="TRANSCRIPTIONAL REGULATOR MANR"/>
    <property type="match status" value="1"/>
</dbReference>
<accession>A0A4R3T745</accession>
<keyword evidence="1" id="KW-0677">Repeat</keyword>
<dbReference type="AlphaFoldDB" id="A0A4R3T745"/>
<protein>
    <submittedName>
        <fullName evidence="4">BglG family transcriptional antiterminator</fullName>
    </submittedName>
</protein>
<dbReference type="SUPFAM" id="SSF55804">
    <property type="entry name" value="Phoshotransferase/anion transport protein"/>
    <property type="match status" value="1"/>
</dbReference>
<dbReference type="InterPro" id="IPR011608">
    <property type="entry name" value="PRD"/>
</dbReference>
<dbReference type="Pfam" id="PF00359">
    <property type="entry name" value="PTS_EIIA_2"/>
    <property type="match status" value="1"/>
</dbReference>
<feature type="domain" description="PTS EIIA type-2" evidence="2">
    <location>
        <begin position="526"/>
        <end position="664"/>
    </location>
</feature>
<dbReference type="PROSITE" id="PS51094">
    <property type="entry name" value="PTS_EIIA_TYPE_2"/>
    <property type="match status" value="1"/>
</dbReference>
<dbReference type="SUPFAM" id="SSF63520">
    <property type="entry name" value="PTS-regulatory domain, PRD"/>
    <property type="match status" value="2"/>
</dbReference>
<reference evidence="4 5" key="1">
    <citation type="submission" date="2019-03" db="EMBL/GenBank/DDBJ databases">
        <title>Genomic Encyclopedia of Type Strains, Phase IV (KMG-IV): sequencing the most valuable type-strain genomes for metagenomic binning, comparative biology and taxonomic classification.</title>
        <authorList>
            <person name="Goeker M."/>
        </authorList>
    </citation>
    <scope>NUCLEOTIDE SEQUENCE [LARGE SCALE GENOMIC DNA]</scope>
    <source>
        <strain evidence="4 5">DSM 29481</strain>
    </source>
</reference>
<organism evidence="4 5">
    <name type="scientific">Longicatena caecimuris</name>
    <dbReference type="NCBI Taxonomy" id="1796635"/>
    <lineage>
        <taxon>Bacteria</taxon>
        <taxon>Bacillati</taxon>
        <taxon>Bacillota</taxon>
        <taxon>Erysipelotrichia</taxon>
        <taxon>Erysipelotrichales</taxon>
        <taxon>Erysipelotrichaceae</taxon>
        <taxon>Longicatena</taxon>
    </lineage>
</organism>
<evidence type="ECO:0000313" key="4">
    <source>
        <dbReference type="EMBL" id="TCU57558.1"/>
    </source>
</evidence>
<feature type="domain" description="PRD" evidence="3">
    <location>
        <begin position="319"/>
        <end position="425"/>
    </location>
</feature>
<evidence type="ECO:0000313" key="5">
    <source>
        <dbReference type="Proteomes" id="UP000295773"/>
    </source>
</evidence>
<comment type="caution">
    <text evidence="4">The sequence shown here is derived from an EMBL/GenBank/DDBJ whole genome shotgun (WGS) entry which is preliminary data.</text>
</comment>
<dbReference type="InterPro" id="IPR036388">
    <property type="entry name" value="WH-like_DNA-bd_sf"/>
</dbReference>
<evidence type="ECO:0000259" key="3">
    <source>
        <dbReference type="PROSITE" id="PS51372"/>
    </source>
</evidence>
<proteinExistence type="predicted"/>
<dbReference type="InterPro" id="IPR036634">
    <property type="entry name" value="PRD_sf"/>
</dbReference>
<dbReference type="Pfam" id="PF00874">
    <property type="entry name" value="PRD"/>
    <property type="match status" value="2"/>
</dbReference>
<sequence>MSKDYLYFILIVYIYNDEEYLGALHRRVNRHMKDNISILLDYLWHHYEHWVAAGELSSLLHVSTRQIRKYVSSLNENETSPLVISSNKGYRLNSAQQYLAYREKGSQNVETPQTRQNLIIQKLISSQDGIDLFDLADELFVSESTIENDIRSIRKIVSSCNVTIRRDHDLLYLEGSEKDKRRLMSRLISSDTYDNFVLKDEVRLLTYHYHFWDFRKNLADIFSRNNVFANDYTLNNTALHLIVMIDRIRNACELNDQVDFTPFLDSQQYLVAQEIKQYIEKNYQIHMNDAEVYNLTLIISNNTTMIDYSFINGSNISSFIEQKYIDIAHAVIHNVEERYLLDAFDEEFIAKFTIHVKNLFNRVAHNYYAKNPLTAKIKATYPLIYDIAVYIAQQFKENYDVVLNEDEITFISFHIGSYFENNVQSKNKLTILFLYADYYSIHQHTLEKISRHFEDKITIKYAVSMPSYQPNMLHADLIISTVEARFPQPYVLIHPFLTNKDMALLETTISKMLSEKNKQKLKDFLFDLFDPRLFYTDVHLDRTQLIQKLCNDAIALDYAEASFTQDVFAREHMSSTAFEDAAVPHSLGDNAKKSFISVVLCPDGMQWGVHEVHIVTLLGVHDDSRQIFAQIFDQLIEILSEPAFLKDLINCQDYQTFIRKLTAYMNEVSE</sequence>
<dbReference type="Gene3D" id="1.10.10.10">
    <property type="entry name" value="Winged helix-like DNA-binding domain superfamily/Winged helix DNA-binding domain"/>
    <property type="match status" value="2"/>
</dbReference>
<gene>
    <name evidence="4" type="ORF">EDD61_1181</name>
</gene>
<dbReference type="GO" id="GO:0006355">
    <property type="term" value="P:regulation of DNA-templated transcription"/>
    <property type="evidence" value="ECO:0007669"/>
    <property type="project" value="InterPro"/>
</dbReference>
<dbReference type="InterPro" id="IPR016152">
    <property type="entry name" value="PTrfase/Anion_transptr"/>
</dbReference>
<dbReference type="InterPro" id="IPR002178">
    <property type="entry name" value="PTS_EIIA_type-2_dom"/>
</dbReference>
<evidence type="ECO:0000256" key="1">
    <source>
        <dbReference type="ARBA" id="ARBA00022737"/>
    </source>
</evidence>
<keyword evidence="5" id="KW-1185">Reference proteome</keyword>
<dbReference type="Gene3D" id="3.40.930.10">
    <property type="entry name" value="Mannitol-specific EII, Chain A"/>
    <property type="match status" value="1"/>
</dbReference>
<dbReference type="EMBL" id="SMBP01000018">
    <property type="protein sequence ID" value="TCU57558.1"/>
    <property type="molecule type" value="Genomic_DNA"/>
</dbReference>
<dbReference type="PANTHER" id="PTHR30185">
    <property type="entry name" value="CRYPTIC BETA-GLUCOSIDE BGL OPERON ANTITERMINATOR"/>
    <property type="match status" value="1"/>
</dbReference>
<dbReference type="Proteomes" id="UP000295773">
    <property type="component" value="Unassembled WGS sequence"/>
</dbReference>
<feature type="domain" description="PRD" evidence="3">
    <location>
        <begin position="202"/>
        <end position="309"/>
    </location>
</feature>
<dbReference type="PROSITE" id="PS51372">
    <property type="entry name" value="PRD_2"/>
    <property type="match status" value="2"/>
</dbReference>
<dbReference type="Pfam" id="PF08279">
    <property type="entry name" value="HTH_11"/>
    <property type="match status" value="1"/>
</dbReference>
<dbReference type="InterPro" id="IPR013196">
    <property type="entry name" value="HTH_11"/>
</dbReference>
<evidence type="ECO:0000259" key="2">
    <source>
        <dbReference type="PROSITE" id="PS51094"/>
    </source>
</evidence>